<proteinExistence type="predicted"/>
<feature type="compositionally biased region" description="Low complexity" evidence="1">
    <location>
        <begin position="89"/>
        <end position="101"/>
    </location>
</feature>
<dbReference type="Proteomes" id="UP001212997">
    <property type="component" value="Unassembled WGS sequence"/>
</dbReference>
<feature type="region of interest" description="Disordered" evidence="1">
    <location>
        <begin position="226"/>
        <end position="249"/>
    </location>
</feature>
<keyword evidence="2" id="KW-1133">Transmembrane helix</keyword>
<reference evidence="3" key="1">
    <citation type="submission" date="2022-07" db="EMBL/GenBank/DDBJ databases">
        <title>Genome Sequence of Physisporinus lineatus.</title>
        <authorList>
            <person name="Buettner E."/>
        </authorList>
    </citation>
    <scope>NUCLEOTIDE SEQUENCE</scope>
    <source>
        <strain evidence="3">VT162</strain>
    </source>
</reference>
<evidence type="ECO:0000313" key="3">
    <source>
        <dbReference type="EMBL" id="KAJ3485165.1"/>
    </source>
</evidence>
<gene>
    <name evidence="3" type="ORF">NLI96_g5153</name>
</gene>
<feature type="region of interest" description="Disordered" evidence="1">
    <location>
        <begin position="74"/>
        <end position="104"/>
    </location>
</feature>
<sequence>MTAISTESSQTPTPHTLLLPTSTPSSPVSITSPFPYSSLQAPSSSSLIYGLLSLIPSAGPITLPSDNTPLVTQYSQTPVPSPPLNPIDSTTSSASVPSASPFGDVRSGRVRLSSSQKGGIAGGSVTAGLLVILIVAATAYSARLGYVIASLASSLFGLVLFSCRRIIFVCDDPDLKEVQISLFLSIDAAGAPESSNEGSSGNQHLVWKEYCIGGKTKEFEVTVPTTTGRSKRAGQPKIGFGTINDNGPNGRVQSQNWELAPAQLLKDGTWERGNEDEDEDHITAENLTDRACRIAMGVSEKPEDPEAKPKGNFKAKSNLFLHAFRTGGCKAGENGDLVMELRKLDRLTPEGGRRIKDLDPITTFYVRCAGKKEEIKLQIGENRPEDVKKFRLEHGIKFRFRKANKKKKEDDTA</sequence>
<keyword evidence="4" id="KW-1185">Reference proteome</keyword>
<keyword evidence="2" id="KW-0472">Membrane</keyword>
<feature type="compositionally biased region" description="Low complexity" evidence="1">
    <location>
        <begin position="8"/>
        <end position="26"/>
    </location>
</feature>
<evidence type="ECO:0000313" key="4">
    <source>
        <dbReference type="Proteomes" id="UP001212997"/>
    </source>
</evidence>
<accession>A0AAD5V877</accession>
<evidence type="ECO:0000256" key="1">
    <source>
        <dbReference type="SAM" id="MobiDB-lite"/>
    </source>
</evidence>
<dbReference type="AlphaFoldDB" id="A0AAD5V877"/>
<feature type="region of interest" description="Disordered" evidence="1">
    <location>
        <begin position="1"/>
        <end position="26"/>
    </location>
</feature>
<evidence type="ECO:0000256" key="2">
    <source>
        <dbReference type="SAM" id="Phobius"/>
    </source>
</evidence>
<organism evidence="3 4">
    <name type="scientific">Meripilus lineatus</name>
    <dbReference type="NCBI Taxonomy" id="2056292"/>
    <lineage>
        <taxon>Eukaryota</taxon>
        <taxon>Fungi</taxon>
        <taxon>Dikarya</taxon>
        <taxon>Basidiomycota</taxon>
        <taxon>Agaricomycotina</taxon>
        <taxon>Agaricomycetes</taxon>
        <taxon>Polyporales</taxon>
        <taxon>Meripilaceae</taxon>
        <taxon>Meripilus</taxon>
    </lineage>
</organism>
<dbReference type="EMBL" id="JANAWD010000162">
    <property type="protein sequence ID" value="KAJ3485165.1"/>
    <property type="molecule type" value="Genomic_DNA"/>
</dbReference>
<keyword evidence="2" id="KW-0812">Transmembrane</keyword>
<feature type="transmembrane region" description="Helical" evidence="2">
    <location>
        <begin position="119"/>
        <end position="140"/>
    </location>
</feature>
<feature type="transmembrane region" description="Helical" evidence="2">
    <location>
        <begin position="146"/>
        <end position="167"/>
    </location>
</feature>
<comment type="caution">
    <text evidence="3">The sequence shown here is derived from an EMBL/GenBank/DDBJ whole genome shotgun (WGS) entry which is preliminary data.</text>
</comment>
<protein>
    <submittedName>
        <fullName evidence="3">Uncharacterized protein</fullName>
    </submittedName>
</protein>
<name>A0AAD5V877_9APHY</name>